<feature type="region of interest" description="Disordered" evidence="1">
    <location>
        <begin position="1"/>
        <end position="31"/>
    </location>
</feature>
<dbReference type="PANTHER" id="PTHR31973">
    <property type="entry name" value="POLYPROTEIN, PUTATIVE-RELATED"/>
    <property type="match status" value="1"/>
</dbReference>
<evidence type="ECO:0000313" key="3">
    <source>
        <dbReference type="Proteomes" id="UP001161247"/>
    </source>
</evidence>
<dbReference type="Proteomes" id="UP001161247">
    <property type="component" value="Chromosome 1"/>
</dbReference>
<dbReference type="AlphaFoldDB" id="A0AAV1C2D2"/>
<evidence type="ECO:0000313" key="2">
    <source>
        <dbReference type="EMBL" id="CAI9089496.1"/>
    </source>
</evidence>
<evidence type="ECO:0000256" key="1">
    <source>
        <dbReference type="SAM" id="MobiDB-lite"/>
    </source>
</evidence>
<organism evidence="2 3">
    <name type="scientific">Oldenlandia corymbosa var. corymbosa</name>
    <dbReference type="NCBI Taxonomy" id="529605"/>
    <lineage>
        <taxon>Eukaryota</taxon>
        <taxon>Viridiplantae</taxon>
        <taxon>Streptophyta</taxon>
        <taxon>Embryophyta</taxon>
        <taxon>Tracheophyta</taxon>
        <taxon>Spermatophyta</taxon>
        <taxon>Magnoliopsida</taxon>
        <taxon>eudicotyledons</taxon>
        <taxon>Gunneridae</taxon>
        <taxon>Pentapetalae</taxon>
        <taxon>asterids</taxon>
        <taxon>lamiids</taxon>
        <taxon>Gentianales</taxon>
        <taxon>Rubiaceae</taxon>
        <taxon>Rubioideae</taxon>
        <taxon>Spermacoceae</taxon>
        <taxon>Hedyotis-Oldenlandia complex</taxon>
        <taxon>Oldenlandia</taxon>
    </lineage>
</organism>
<sequence length="303" mass="33842">MDGHVGDDRQCGTSGVDMDGHVGDDHQCATSGVDFDSEEVYADDGDHVIGNTVGGTSSNPPTEEFVNHDEAAGNDGEAGGSHSQPIRFDGENGDMSGKTTGTKNIRANYVRQCPKHLEPNDMREDNVNVGLHDNPASDDECNGKQVKYPASKKMTSLPNWKPGENLGDQKKVWQLFGDYTVLTGRPIYMYTNDGVRCRIKCKEPCTWFVYARIIKAFNPHDYVLVSMKDVHISECEPDWENRKIRAKWLANRYTEKIKADPKIPVKAIRQCMDEDFTSEITRTKAYRARTIALEGIYGKTADQ</sequence>
<reference evidence="2" key="1">
    <citation type="submission" date="2023-03" db="EMBL/GenBank/DDBJ databases">
        <authorList>
            <person name="Julca I."/>
        </authorList>
    </citation>
    <scope>NUCLEOTIDE SEQUENCE</scope>
</reference>
<dbReference type="PANTHER" id="PTHR31973:SF187">
    <property type="entry name" value="MUTATOR TRANSPOSASE MUDRA PROTEIN"/>
    <property type="match status" value="1"/>
</dbReference>
<gene>
    <name evidence="2" type="ORF">OLC1_LOCUS1829</name>
</gene>
<feature type="region of interest" description="Disordered" evidence="1">
    <location>
        <begin position="67"/>
        <end position="95"/>
    </location>
</feature>
<feature type="compositionally biased region" description="Basic and acidic residues" evidence="1">
    <location>
        <begin position="18"/>
        <end position="27"/>
    </location>
</feature>
<name>A0AAV1C2D2_OLDCO</name>
<keyword evidence="3" id="KW-1185">Reference proteome</keyword>
<protein>
    <submittedName>
        <fullName evidence="2">OLC1v1024083C1</fullName>
    </submittedName>
</protein>
<accession>A0AAV1C2D2</accession>
<dbReference type="EMBL" id="OX459118">
    <property type="protein sequence ID" value="CAI9089496.1"/>
    <property type="molecule type" value="Genomic_DNA"/>
</dbReference>
<feature type="compositionally biased region" description="Basic and acidic residues" evidence="1">
    <location>
        <begin position="1"/>
        <end position="10"/>
    </location>
</feature>
<proteinExistence type="predicted"/>